<sequence>MKKVALAGGLYLFAQVVTAQSTIPVPPSWDFPNLVKSALEIAPNNMAGVPFNDGGIAYSVKELEVLPVLTMSAEALQKYADVVTHAYPDAVSQRGNELEDCSTLPIESLNQTSFANLAYISLNALDENSRGKASDCLKYLQTHLVSAGE</sequence>
<proteinExistence type="predicted"/>
<organism evidence="2 3">
    <name type="scientific">Vibrio marinisediminis</name>
    <dbReference type="NCBI Taxonomy" id="2758441"/>
    <lineage>
        <taxon>Bacteria</taxon>
        <taxon>Pseudomonadati</taxon>
        <taxon>Pseudomonadota</taxon>
        <taxon>Gammaproteobacteria</taxon>
        <taxon>Vibrionales</taxon>
        <taxon>Vibrionaceae</taxon>
        <taxon>Vibrio</taxon>
    </lineage>
</organism>
<protein>
    <submittedName>
        <fullName evidence="2">Uncharacterized protein</fullName>
    </submittedName>
</protein>
<accession>A0A7W2IT65</accession>
<comment type="caution">
    <text evidence="2">The sequence shown here is derived from an EMBL/GenBank/DDBJ whole genome shotgun (WGS) entry which is preliminary data.</text>
</comment>
<gene>
    <name evidence="2" type="ORF">H2O73_05040</name>
</gene>
<keyword evidence="3" id="KW-1185">Reference proteome</keyword>
<evidence type="ECO:0000313" key="3">
    <source>
        <dbReference type="Proteomes" id="UP000571701"/>
    </source>
</evidence>
<dbReference type="AlphaFoldDB" id="A0A7W2IT65"/>
<evidence type="ECO:0000256" key="1">
    <source>
        <dbReference type="SAM" id="SignalP"/>
    </source>
</evidence>
<reference evidence="2 3" key="1">
    <citation type="submission" date="2020-07" db="EMBL/GenBank/DDBJ databases">
        <title>Vibrio marinisediminis sp. nov., isolated from marine sediment.</title>
        <authorList>
            <person name="Ji X."/>
        </authorList>
    </citation>
    <scope>NUCLEOTIDE SEQUENCE [LARGE SCALE GENOMIC DNA]</scope>
    <source>
        <strain evidence="2 3">404</strain>
    </source>
</reference>
<keyword evidence="1" id="KW-0732">Signal</keyword>
<feature type="signal peptide" evidence="1">
    <location>
        <begin position="1"/>
        <end position="19"/>
    </location>
</feature>
<dbReference type="EMBL" id="JACFYF010000002">
    <property type="protein sequence ID" value="MBA5761707.1"/>
    <property type="molecule type" value="Genomic_DNA"/>
</dbReference>
<name>A0A7W2IT65_9VIBR</name>
<evidence type="ECO:0000313" key="2">
    <source>
        <dbReference type="EMBL" id="MBA5761707.1"/>
    </source>
</evidence>
<feature type="chain" id="PRO_5031397486" evidence="1">
    <location>
        <begin position="20"/>
        <end position="149"/>
    </location>
</feature>
<dbReference type="RefSeq" id="WP_182107255.1">
    <property type="nucleotide sequence ID" value="NZ_JACFYF010000002.1"/>
</dbReference>
<dbReference type="Proteomes" id="UP000571701">
    <property type="component" value="Unassembled WGS sequence"/>
</dbReference>